<proteinExistence type="predicted"/>
<dbReference type="AlphaFoldDB" id="A0AA36EGY9"/>
<gene>
    <name evidence="1" type="ORF">LSALG_LOCUS35101</name>
</gene>
<sequence length="124" mass="13795">METSTNHVIVMDQSASTITLVVKQNQNLIVDLDFSKYPEVVQPFIMCLNHSVLRKALVYYEQVPLSALILAYSTASYNKSTYVKSFEIQGKKTAISKASFCKLLGLPVGEGYSNPEHVSYANIL</sequence>
<accession>A0AA36EGY9</accession>
<organism evidence="1 2">
    <name type="scientific">Lactuca saligna</name>
    <name type="common">Willowleaf lettuce</name>
    <dbReference type="NCBI Taxonomy" id="75948"/>
    <lineage>
        <taxon>Eukaryota</taxon>
        <taxon>Viridiplantae</taxon>
        <taxon>Streptophyta</taxon>
        <taxon>Embryophyta</taxon>
        <taxon>Tracheophyta</taxon>
        <taxon>Spermatophyta</taxon>
        <taxon>Magnoliopsida</taxon>
        <taxon>eudicotyledons</taxon>
        <taxon>Gunneridae</taxon>
        <taxon>Pentapetalae</taxon>
        <taxon>asterids</taxon>
        <taxon>campanulids</taxon>
        <taxon>Asterales</taxon>
        <taxon>Asteraceae</taxon>
        <taxon>Cichorioideae</taxon>
        <taxon>Cichorieae</taxon>
        <taxon>Lactucinae</taxon>
        <taxon>Lactuca</taxon>
    </lineage>
</organism>
<dbReference type="EMBL" id="OX465084">
    <property type="protein sequence ID" value="CAI9296216.1"/>
    <property type="molecule type" value="Genomic_DNA"/>
</dbReference>
<keyword evidence="2" id="KW-1185">Reference proteome</keyword>
<protein>
    <submittedName>
        <fullName evidence="1">Uncharacterized protein</fullName>
    </submittedName>
</protein>
<evidence type="ECO:0000313" key="2">
    <source>
        <dbReference type="Proteomes" id="UP001177003"/>
    </source>
</evidence>
<name>A0AA36EGY9_LACSI</name>
<dbReference type="Proteomes" id="UP001177003">
    <property type="component" value="Chromosome 8"/>
</dbReference>
<reference evidence="1" key="1">
    <citation type="submission" date="2023-04" db="EMBL/GenBank/DDBJ databases">
        <authorList>
            <person name="Vijverberg K."/>
            <person name="Xiong W."/>
            <person name="Schranz E."/>
        </authorList>
    </citation>
    <scope>NUCLEOTIDE SEQUENCE</scope>
</reference>
<evidence type="ECO:0000313" key="1">
    <source>
        <dbReference type="EMBL" id="CAI9296216.1"/>
    </source>
</evidence>